<feature type="transmembrane region" description="Helical" evidence="6">
    <location>
        <begin position="259"/>
        <end position="277"/>
    </location>
</feature>
<organism evidence="8 9">
    <name type="scientific">Coniosporium apollinis (strain CBS 100218)</name>
    <name type="common">Rock-inhabiting black yeast</name>
    <dbReference type="NCBI Taxonomy" id="1168221"/>
    <lineage>
        <taxon>Eukaryota</taxon>
        <taxon>Fungi</taxon>
        <taxon>Dikarya</taxon>
        <taxon>Ascomycota</taxon>
        <taxon>Pezizomycotina</taxon>
        <taxon>Dothideomycetes</taxon>
        <taxon>Dothideomycetes incertae sedis</taxon>
        <taxon>Coniosporium</taxon>
    </lineage>
</organism>
<proteinExistence type="predicted"/>
<evidence type="ECO:0000256" key="1">
    <source>
        <dbReference type="ARBA" id="ARBA00004141"/>
    </source>
</evidence>
<dbReference type="Pfam" id="PF06398">
    <property type="entry name" value="Pex24p"/>
    <property type="match status" value="1"/>
</dbReference>
<dbReference type="Proteomes" id="UP000016924">
    <property type="component" value="Unassembled WGS sequence"/>
</dbReference>
<dbReference type="InterPro" id="IPR010482">
    <property type="entry name" value="TECPR1-like_DysF"/>
</dbReference>
<dbReference type="HOGENOM" id="CLU_024267_1_0_1"/>
<name>R7Z4V5_CONA1</name>
<feature type="region of interest" description="Disordered" evidence="5">
    <location>
        <begin position="85"/>
        <end position="107"/>
    </location>
</feature>
<dbReference type="STRING" id="1168221.R7Z4V5"/>
<sequence>MDDTNYGTLANRDSPIPTVSVTGPQGDTPSPASSERRQGKRDALKQSLSSSKLKEKLEGLEGQKAESSSLQDRVFTMLLQQVIPSQEGDEQDEPKDRRSRKYVERPGFSLPTMSNNFRRFNARIGVAFIFQNRLIRLFTWRVPTHTLSFLAIYSFICLDPSLLAVAPLAFCLFFVMVPAFLARHPPPPSHTSTELYPLQGPPLAPPQSIKPAADLSKDFFRNMRDLQNSMDDFSRLHDQTITVLAPPTNFSNEALSSTIFLILFVLSCVMFIAAHLLPWRAIALVSGWAFTCANHPYLVDLLHSTDAEARFENHEAEAKSWLLGWSSKDIDLSGSPEVREVETFELQYRPYRYPAAEYEPFVFGPSPYVLLSPARIAGDKPKGTRFFEDVAAPRGWRWSDKKWTLDLGSREWVEERCITGVEVEMEGERWVYDIDYDEDTPIVEGETGRKRMEGKGKGKEVIKTWEEGDGTGRRGQWRRRRWVRLVERKSMGENAANVANVAKAQR</sequence>
<keyword evidence="2 6" id="KW-0812">Transmembrane</keyword>
<dbReference type="EMBL" id="JH767607">
    <property type="protein sequence ID" value="EON69113.1"/>
    <property type="molecule type" value="Genomic_DNA"/>
</dbReference>
<dbReference type="PANTHER" id="PTHR28304:SF2">
    <property type="entry name" value="PEROXISOMAL MEMBRANE PROTEIN PEX29"/>
    <property type="match status" value="1"/>
</dbReference>
<dbReference type="OMA" id="QNCMDDF"/>
<evidence type="ECO:0000256" key="5">
    <source>
        <dbReference type="SAM" id="MobiDB-lite"/>
    </source>
</evidence>
<keyword evidence="4 6" id="KW-0472">Membrane</keyword>
<evidence type="ECO:0000256" key="4">
    <source>
        <dbReference type="ARBA" id="ARBA00023136"/>
    </source>
</evidence>
<dbReference type="InterPro" id="IPR052816">
    <property type="entry name" value="Peroxisomal_Membrane_PEX28-32"/>
</dbReference>
<evidence type="ECO:0000256" key="3">
    <source>
        <dbReference type="ARBA" id="ARBA00022989"/>
    </source>
</evidence>
<dbReference type="RefSeq" id="XP_007784430.1">
    <property type="nucleotide sequence ID" value="XM_007786240.1"/>
</dbReference>
<feature type="domain" description="TECPR1-like DysF" evidence="7">
    <location>
        <begin position="108"/>
        <end position="484"/>
    </location>
</feature>
<dbReference type="OrthoDB" id="74314at2759"/>
<evidence type="ECO:0000256" key="2">
    <source>
        <dbReference type="ARBA" id="ARBA00022692"/>
    </source>
</evidence>
<dbReference type="GO" id="GO:0005778">
    <property type="term" value="C:peroxisomal membrane"/>
    <property type="evidence" value="ECO:0007669"/>
    <property type="project" value="TreeGrafter"/>
</dbReference>
<gene>
    <name evidence="8" type="ORF">W97_08299</name>
</gene>
<evidence type="ECO:0000256" key="6">
    <source>
        <dbReference type="SAM" id="Phobius"/>
    </source>
</evidence>
<feature type="compositionally biased region" description="Basic and acidic residues" evidence="5">
    <location>
        <begin position="52"/>
        <end position="64"/>
    </location>
</feature>
<dbReference type="PANTHER" id="PTHR28304">
    <property type="entry name" value="PEROXISOMAL MEMBRANE PROTEIN PEX29"/>
    <property type="match status" value="1"/>
</dbReference>
<keyword evidence="9" id="KW-1185">Reference proteome</keyword>
<feature type="compositionally biased region" description="Basic and acidic residues" evidence="5">
    <location>
        <begin position="34"/>
        <end position="44"/>
    </location>
</feature>
<evidence type="ECO:0000259" key="7">
    <source>
        <dbReference type="Pfam" id="PF06398"/>
    </source>
</evidence>
<accession>R7Z4V5</accession>
<dbReference type="eggNOG" id="ENOG502QQTF">
    <property type="taxonomic scope" value="Eukaryota"/>
</dbReference>
<feature type="transmembrane region" description="Helical" evidence="6">
    <location>
        <begin position="162"/>
        <end position="182"/>
    </location>
</feature>
<reference evidence="9" key="1">
    <citation type="submission" date="2012-06" db="EMBL/GenBank/DDBJ databases">
        <title>The genome sequence of Coniosporium apollinis CBS 100218.</title>
        <authorList>
            <consortium name="The Broad Institute Genome Sequencing Platform"/>
            <person name="Cuomo C."/>
            <person name="Gorbushina A."/>
            <person name="Noack S."/>
            <person name="Walker B."/>
            <person name="Young S.K."/>
            <person name="Zeng Q."/>
            <person name="Gargeya S."/>
            <person name="Fitzgerald M."/>
            <person name="Haas B."/>
            <person name="Abouelleil A."/>
            <person name="Alvarado L."/>
            <person name="Arachchi H.M."/>
            <person name="Berlin A.M."/>
            <person name="Chapman S.B."/>
            <person name="Goldberg J."/>
            <person name="Griggs A."/>
            <person name="Gujja S."/>
            <person name="Hansen M."/>
            <person name="Howarth C."/>
            <person name="Imamovic A."/>
            <person name="Larimer J."/>
            <person name="McCowan C."/>
            <person name="Montmayeur A."/>
            <person name="Murphy C."/>
            <person name="Neiman D."/>
            <person name="Pearson M."/>
            <person name="Priest M."/>
            <person name="Roberts A."/>
            <person name="Saif S."/>
            <person name="Shea T."/>
            <person name="Sisk P."/>
            <person name="Sykes S."/>
            <person name="Wortman J."/>
            <person name="Nusbaum C."/>
            <person name="Birren B."/>
        </authorList>
    </citation>
    <scope>NUCLEOTIDE SEQUENCE [LARGE SCALE GENOMIC DNA]</scope>
    <source>
        <strain evidence="9">CBS 100218</strain>
    </source>
</reference>
<dbReference type="GO" id="GO:0007031">
    <property type="term" value="P:peroxisome organization"/>
    <property type="evidence" value="ECO:0007669"/>
    <property type="project" value="UniProtKB-ARBA"/>
</dbReference>
<keyword evidence="3 6" id="KW-1133">Transmembrane helix</keyword>
<evidence type="ECO:0000313" key="9">
    <source>
        <dbReference type="Proteomes" id="UP000016924"/>
    </source>
</evidence>
<feature type="region of interest" description="Disordered" evidence="5">
    <location>
        <begin position="1"/>
        <end position="65"/>
    </location>
</feature>
<comment type="subcellular location">
    <subcellularLocation>
        <location evidence="1">Membrane</location>
        <topology evidence="1">Multi-pass membrane protein</topology>
    </subcellularLocation>
</comment>
<evidence type="ECO:0000313" key="8">
    <source>
        <dbReference type="EMBL" id="EON69113.1"/>
    </source>
</evidence>
<dbReference type="GeneID" id="19905610"/>
<protein>
    <recommendedName>
        <fullName evidence="7">TECPR1-like DysF domain-containing protein</fullName>
    </recommendedName>
</protein>
<feature type="compositionally biased region" description="Polar residues" evidence="5">
    <location>
        <begin position="17"/>
        <end position="33"/>
    </location>
</feature>
<dbReference type="AlphaFoldDB" id="R7Z4V5"/>